<organism evidence="5 6">
    <name type="scientific">Weissella cibaria</name>
    <dbReference type="NCBI Taxonomy" id="137591"/>
    <lineage>
        <taxon>Bacteria</taxon>
        <taxon>Bacillati</taxon>
        <taxon>Bacillota</taxon>
        <taxon>Bacilli</taxon>
        <taxon>Lactobacillales</taxon>
        <taxon>Lactobacillaceae</taxon>
        <taxon>Weissella</taxon>
    </lineage>
</organism>
<evidence type="ECO:0000313" key="5">
    <source>
        <dbReference type="EMBL" id="KIU22134.1"/>
    </source>
</evidence>
<name>A0A0D1KB07_9LACO</name>
<feature type="domain" description="Carbohydrate kinase FGGY N-terminal" evidence="4">
    <location>
        <begin position="3"/>
        <end position="229"/>
    </location>
</feature>
<evidence type="ECO:0000259" key="4">
    <source>
        <dbReference type="Pfam" id="PF00370"/>
    </source>
</evidence>
<reference evidence="5 6" key="1">
    <citation type="journal article" date="2015" name="Microbiology (Mosc.)">
        <title>Genomics of the Weissella cibaria species with an examination of its metabolic traits.</title>
        <authorList>
            <person name="Lynch K.M."/>
            <person name="Lucid A."/>
            <person name="Arendt E.K."/>
            <person name="Sleator R.D."/>
            <person name="Lucey B."/>
            <person name="Coffey A."/>
        </authorList>
    </citation>
    <scope>NUCLEOTIDE SEQUENCE [LARGE SCALE GENOMIC DNA]</scope>
    <source>
        <strain evidence="5 6">AB3b</strain>
    </source>
</reference>
<sequence>MKYTLTLDLAAANIVAVLTDENDNQTTTRYAYAGVEFPSDPVSPDNIVTTLLDTLTTINNGLPGDTDVLTEVHFVSGIANGWIALDADFNALTEVISGGDNRAAKYVDALMINGIGGQLQRKTGLPMTPTEPLALTLWLKNENQEAYANAAHYMGVQEFIVNRLFGLNEVDEAHAARTGFYNVAHQDWDIQALAVTGLVTEQLPTLTTADAITTPLLAAVATQTGLADATTFYRR</sequence>
<dbReference type="Gene3D" id="3.30.420.40">
    <property type="match status" value="1"/>
</dbReference>
<dbReference type="RefSeq" id="WP_043941652.1">
    <property type="nucleotide sequence ID" value="NZ_JWHT01000044.1"/>
</dbReference>
<dbReference type="PATRIC" id="fig|137591.24.peg.1798"/>
<protein>
    <submittedName>
        <fullName evidence="5">Lyx protein</fullName>
        <ecNumber evidence="5">2.7.1.-</ecNumber>
    </submittedName>
</protein>
<dbReference type="InterPro" id="IPR050406">
    <property type="entry name" value="FGGY_Carb_Kinase"/>
</dbReference>
<proteinExistence type="inferred from homology"/>
<dbReference type="PANTHER" id="PTHR43095:SF2">
    <property type="entry name" value="GLUCONOKINASE"/>
    <property type="match status" value="1"/>
</dbReference>
<dbReference type="GO" id="GO:0005975">
    <property type="term" value="P:carbohydrate metabolic process"/>
    <property type="evidence" value="ECO:0007669"/>
    <property type="project" value="InterPro"/>
</dbReference>
<evidence type="ECO:0000313" key="6">
    <source>
        <dbReference type="Proteomes" id="UP000032289"/>
    </source>
</evidence>
<dbReference type="EC" id="2.7.1.-" evidence="5"/>
<dbReference type="InterPro" id="IPR018484">
    <property type="entry name" value="FGGY_N"/>
</dbReference>
<dbReference type="InterPro" id="IPR043129">
    <property type="entry name" value="ATPase_NBD"/>
</dbReference>
<accession>A0A0D1KB07</accession>
<comment type="similarity">
    <text evidence="1">Belongs to the FGGY kinase family.</text>
</comment>
<dbReference type="GO" id="GO:0016301">
    <property type="term" value="F:kinase activity"/>
    <property type="evidence" value="ECO:0007669"/>
    <property type="project" value="UniProtKB-KW"/>
</dbReference>
<dbReference type="Proteomes" id="UP000032289">
    <property type="component" value="Unassembled WGS sequence"/>
</dbReference>
<dbReference type="EMBL" id="JWHT01000044">
    <property type="protein sequence ID" value="KIU22134.1"/>
    <property type="molecule type" value="Genomic_DNA"/>
</dbReference>
<evidence type="ECO:0000256" key="3">
    <source>
        <dbReference type="ARBA" id="ARBA00022777"/>
    </source>
</evidence>
<dbReference type="SUPFAM" id="SSF53067">
    <property type="entry name" value="Actin-like ATPase domain"/>
    <property type="match status" value="1"/>
</dbReference>
<evidence type="ECO:0000256" key="1">
    <source>
        <dbReference type="ARBA" id="ARBA00009156"/>
    </source>
</evidence>
<keyword evidence="3" id="KW-0418">Kinase</keyword>
<dbReference type="Pfam" id="PF00370">
    <property type="entry name" value="FGGY_N"/>
    <property type="match status" value="1"/>
</dbReference>
<evidence type="ECO:0000256" key="2">
    <source>
        <dbReference type="ARBA" id="ARBA00022679"/>
    </source>
</evidence>
<dbReference type="PANTHER" id="PTHR43095">
    <property type="entry name" value="SUGAR KINASE"/>
    <property type="match status" value="1"/>
</dbReference>
<comment type="caution">
    <text evidence="5">The sequence shown here is derived from an EMBL/GenBank/DDBJ whole genome shotgun (WGS) entry which is preliminary data.</text>
</comment>
<gene>
    <name evidence="5" type="primary">lyx</name>
    <name evidence="5" type="ORF">ab3b_01855</name>
</gene>
<keyword evidence="2 5" id="KW-0808">Transferase</keyword>
<dbReference type="AlphaFoldDB" id="A0A0D1KB07"/>